<dbReference type="FunFam" id="3.40.50.300:FF:000412">
    <property type="entry name" value="ADP-ribosylation factor 1"/>
    <property type="match status" value="1"/>
</dbReference>
<dbReference type="CDD" id="cd00878">
    <property type="entry name" value="Arf_Arl"/>
    <property type="match status" value="1"/>
</dbReference>
<evidence type="ECO:0000256" key="4">
    <source>
        <dbReference type="PIRSR" id="PIRSR606689-1"/>
    </source>
</evidence>
<sequence>MGSGYSVQLVLVGLENTGKTTLLYRLKLGHYMHTQSTVGFNCEKVEGRWGKAKGVTFSIWDVEGKDNMRPLWKSYLRSSDGVIFVVDSADRENLDEARVELMRLVKGQNNPSCLPTLILANKQDLPDAMTPEEISKELSVQELSVTQQCQLLPVCAVTGEGLPDAMDCMVDMVQKWKKGKGKAKTKHR</sequence>
<reference evidence="7 8" key="1">
    <citation type="submission" date="2024-02" db="EMBL/GenBank/DDBJ databases">
        <title>Chromosome-scale genome assembly of the rough periwinkle Littorina saxatilis.</title>
        <authorList>
            <person name="De Jode A."/>
            <person name="Faria R."/>
            <person name="Formenti G."/>
            <person name="Sims Y."/>
            <person name="Smith T.P."/>
            <person name="Tracey A."/>
            <person name="Wood J.M.D."/>
            <person name="Zagrodzka Z.B."/>
            <person name="Johannesson K."/>
            <person name="Butlin R.K."/>
            <person name="Leder E.H."/>
        </authorList>
    </citation>
    <scope>NUCLEOTIDE SEQUENCE [LARGE SCALE GENOMIC DNA]</scope>
    <source>
        <strain evidence="7">Snail1</strain>
        <tissue evidence="7">Muscle</tissue>
    </source>
</reference>
<dbReference type="SUPFAM" id="SSF52540">
    <property type="entry name" value="P-loop containing nucleoside triphosphate hydrolases"/>
    <property type="match status" value="1"/>
</dbReference>
<gene>
    <name evidence="7" type="ORF">V1264_024697</name>
</gene>
<protein>
    <submittedName>
        <fullName evidence="7">Uncharacterized protein</fullName>
    </submittedName>
</protein>
<dbReference type="GO" id="GO:0046872">
    <property type="term" value="F:metal ion binding"/>
    <property type="evidence" value="ECO:0007669"/>
    <property type="project" value="UniProtKB-KW"/>
</dbReference>
<accession>A0AAN9AM32</accession>
<dbReference type="SMART" id="SM00175">
    <property type="entry name" value="RAB"/>
    <property type="match status" value="1"/>
</dbReference>
<comment type="similarity">
    <text evidence="1 6">Belongs to the small GTPase superfamily. Arf family.</text>
</comment>
<keyword evidence="3 4" id="KW-0342">GTP-binding</keyword>
<feature type="binding site" evidence="5">
    <location>
        <position position="37"/>
    </location>
    <ligand>
        <name>Mg(2+)</name>
        <dbReference type="ChEBI" id="CHEBI:18420"/>
    </ligand>
</feature>
<dbReference type="GO" id="GO:0005525">
    <property type="term" value="F:GTP binding"/>
    <property type="evidence" value="ECO:0007669"/>
    <property type="project" value="UniProtKB-KW"/>
</dbReference>
<keyword evidence="8" id="KW-1185">Reference proteome</keyword>
<dbReference type="PROSITE" id="PS51419">
    <property type="entry name" value="RAB"/>
    <property type="match status" value="1"/>
</dbReference>
<keyword evidence="5" id="KW-0460">Magnesium</keyword>
<evidence type="ECO:0000313" key="7">
    <source>
        <dbReference type="EMBL" id="KAK7089415.1"/>
    </source>
</evidence>
<dbReference type="EMBL" id="JBAMIC010001825">
    <property type="protein sequence ID" value="KAK7089415.1"/>
    <property type="molecule type" value="Genomic_DNA"/>
</dbReference>
<name>A0AAN9AM32_9CAEN</name>
<dbReference type="InterPro" id="IPR006689">
    <property type="entry name" value="Small_GTPase_ARF/SAR"/>
</dbReference>
<dbReference type="PANTHER" id="PTHR11711">
    <property type="entry name" value="ADP RIBOSYLATION FACTOR-RELATED"/>
    <property type="match status" value="1"/>
</dbReference>
<proteinExistence type="inferred from homology"/>
<feature type="binding site" evidence="4">
    <location>
        <position position="64"/>
    </location>
    <ligand>
        <name>GTP</name>
        <dbReference type="ChEBI" id="CHEBI:37565"/>
    </ligand>
</feature>
<evidence type="ECO:0000256" key="3">
    <source>
        <dbReference type="ARBA" id="ARBA00023134"/>
    </source>
</evidence>
<dbReference type="Gene3D" id="3.40.50.300">
    <property type="entry name" value="P-loop containing nucleotide triphosphate hydrolases"/>
    <property type="match status" value="1"/>
</dbReference>
<evidence type="ECO:0000256" key="2">
    <source>
        <dbReference type="ARBA" id="ARBA00022741"/>
    </source>
</evidence>
<organism evidence="7 8">
    <name type="scientific">Littorina saxatilis</name>
    <dbReference type="NCBI Taxonomy" id="31220"/>
    <lineage>
        <taxon>Eukaryota</taxon>
        <taxon>Metazoa</taxon>
        <taxon>Spiralia</taxon>
        <taxon>Lophotrochozoa</taxon>
        <taxon>Mollusca</taxon>
        <taxon>Gastropoda</taxon>
        <taxon>Caenogastropoda</taxon>
        <taxon>Littorinimorpha</taxon>
        <taxon>Littorinoidea</taxon>
        <taxon>Littorinidae</taxon>
        <taxon>Littorina</taxon>
    </lineage>
</organism>
<evidence type="ECO:0000256" key="5">
    <source>
        <dbReference type="PIRSR" id="PIRSR606689-2"/>
    </source>
</evidence>
<dbReference type="Pfam" id="PF00025">
    <property type="entry name" value="Arf"/>
    <property type="match status" value="1"/>
</dbReference>
<dbReference type="SMART" id="SM00177">
    <property type="entry name" value="ARF"/>
    <property type="match status" value="1"/>
</dbReference>
<comment type="caution">
    <text evidence="7">The sequence shown here is derived from an EMBL/GenBank/DDBJ whole genome shotgun (WGS) entry which is preliminary data.</text>
</comment>
<dbReference type="InterPro" id="IPR005225">
    <property type="entry name" value="Small_GTP-bd"/>
</dbReference>
<dbReference type="NCBIfam" id="TIGR00231">
    <property type="entry name" value="small_GTP"/>
    <property type="match status" value="1"/>
</dbReference>
<dbReference type="InterPro" id="IPR024156">
    <property type="entry name" value="Small_GTPase_ARF"/>
</dbReference>
<dbReference type="AlphaFoldDB" id="A0AAN9AM32"/>
<feature type="binding site" evidence="5">
    <location>
        <position position="20"/>
    </location>
    <ligand>
        <name>Mg(2+)</name>
        <dbReference type="ChEBI" id="CHEBI:18420"/>
    </ligand>
</feature>
<evidence type="ECO:0000256" key="1">
    <source>
        <dbReference type="ARBA" id="ARBA00010290"/>
    </source>
</evidence>
<evidence type="ECO:0000313" key="8">
    <source>
        <dbReference type="Proteomes" id="UP001374579"/>
    </source>
</evidence>
<dbReference type="InterPro" id="IPR027417">
    <property type="entry name" value="P-loop_NTPase"/>
</dbReference>
<feature type="binding site" evidence="4">
    <location>
        <begin position="13"/>
        <end position="20"/>
    </location>
    <ligand>
        <name>GTP</name>
        <dbReference type="ChEBI" id="CHEBI:37565"/>
    </ligand>
</feature>
<keyword evidence="2 4" id="KW-0547">Nucleotide-binding</keyword>
<dbReference type="PRINTS" id="PR00328">
    <property type="entry name" value="SAR1GTPBP"/>
</dbReference>
<dbReference type="PROSITE" id="PS51417">
    <property type="entry name" value="ARF"/>
    <property type="match status" value="1"/>
</dbReference>
<dbReference type="GO" id="GO:0003924">
    <property type="term" value="F:GTPase activity"/>
    <property type="evidence" value="ECO:0007669"/>
    <property type="project" value="InterPro"/>
</dbReference>
<feature type="binding site" evidence="4">
    <location>
        <begin position="121"/>
        <end position="124"/>
    </location>
    <ligand>
        <name>GTP</name>
        <dbReference type="ChEBI" id="CHEBI:37565"/>
    </ligand>
</feature>
<dbReference type="GO" id="GO:0030010">
    <property type="term" value="P:establishment of cell polarity"/>
    <property type="evidence" value="ECO:0007669"/>
    <property type="project" value="UniProtKB-ARBA"/>
</dbReference>
<dbReference type="Proteomes" id="UP001374579">
    <property type="component" value="Unassembled WGS sequence"/>
</dbReference>
<keyword evidence="5" id="KW-0479">Metal-binding</keyword>
<evidence type="ECO:0000256" key="6">
    <source>
        <dbReference type="RuleBase" id="RU003925"/>
    </source>
</evidence>
<dbReference type="SMART" id="SM00178">
    <property type="entry name" value="SAR"/>
    <property type="match status" value="1"/>
</dbReference>